<evidence type="ECO:0000259" key="1">
    <source>
        <dbReference type="Pfam" id="PF00535"/>
    </source>
</evidence>
<protein>
    <submittedName>
        <fullName evidence="2">Glycosyltransferase family 2 protein</fullName>
    </submittedName>
</protein>
<proteinExistence type="predicted"/>
<dbReference type="InterPro" id="IPR050834">
    <property type="entry name" value="Glycosyltransf_2"/>
</dbReference>
<sequence>MSYYNNKYALLVPCYNAAPYIHGFLENIAKLAKPFDEIIFYDDASEDDTFKILIDEGHTVLRGSRNNGPGFARNKLAEICSSNWFHFHDIDDFLDPLYLDKTAKIAESNDFEVILCNVNWYDSQTNDLTLSWKYNNKEITNDPLGYTIANPIGGINGLYKKDQFFRADGFNADIRVWEDADLHVRLAGIGSRFHVIEEFLSYSIRYATSASADQTAGWKTRLGLLQAYCHKYEFKKTRKIIGQQAQNTASMLILSGQLTEAKNALRLSEDCGVRIPLTNGLLWFFFKRFLPRTLRIYFRMLHLTFAFKK</sequence>
<evidence type="ECO:0000313" key="2">
    <source>
        <dbReference type="EMBL" id="TCD07727.1"/>
    </source>
</evidence>
<dbReference type="EMBL" id="SJSN01000010">
    <property type="protein sequence ID" value="TCD07727.1"/>
    <property type="molecule type" value="Genomic_DNA"/>
</dbReference>
<keyword evidence="2" id="KW-0808">Transferase</keyword>
<dbReference type="OrthoDB" id="927791at2"/>
<dbReference type="CDD" id="cd00761">
    <property type="entry name" value="Glyco_tranf_GTA_type"/>
    <property type="match status" value="1"/>
</dbReference>
<gene>
    <name evidence="2" type="ORF">EZ449_14435</name>
</gene>
<dbReference type="Proteomes" id="UP000291485">
    <property type="component" value="Unassembled WGS sequence"/>
</dbReference>
<reference evidence="2 3" key="1">
    <citation type="submission" date="2019-02" db="EMBL/GenBank/DDBJ databases">
        <title>Pedobacter sp. RP-3-11 sp. nov., isolated from Arctic soil.</title>
        <authorList>
            <person name="Dahal R.H."/>
        </authorList>
    </citation>
    <scope>NUCLEOTIDE SEQUENCE [LARGE SCALE GENOMIC DNA]</scope>
    <source>
        <strain evidence="2 3">RP-3-11</strain>
    </source>
</reference>
<evidence type="ECO:0000313" key="3">
    <source>
        <dbReference type="Proteomes" id="UP000291485"/>
    </source>
</evidence>
<dbReference type="PANTHER" id="PTHR43685">
    <property type="entry name" value="GLYCOSYLTRANSFERASE"/>
    <property type="match status" value="1"/>
</dbReference>
<dbReference type="InterPro" id="IPR029044">
    <property type="entry name" value="Nucleotide-diphossugar_trans"/>
</dbReference>
<feature type="domain" description="Glycosyltransferase 2-like" evidence="1">
    <location>
        <begin position="11"/>
        <end position="157"/>
    </location>
</feature>
<dbReference type="RefSeq" id="WP_131560011.1">
    <property type="nucleotide sequence ID" value="NZ_SJSN01000010.1"/>
</dbReference>
<organism evidence="2 3">
    <name type="scientific">Pedobacter frigidisoli</name>
    <dbReference type="NCBI Taxonomy" id="2530455"/>
    <lineage>
        <taxon>Bacteria</taxon>
        <taxon>Pseudomonadati</taxon>
        <taxon>Bacteroidota</taxon>
        <taxon>Sphingobacteriia</taxon>
        <taxon>Sphingobacteriales</taxon>
        <taxon>Sphingobacteriaceae</taxon>
        <taxon>Pedobacter</taxon>
    </lineage>
</organism>
<dbReference type="Pfam" id="PF00535">
    <property type="entry name" value="Glycos_transf_2"/>
    <property type="match status" value="1"/>
</dbReference>
<dbReference type="SUPFAM" id="SSF53448">
    <property type="entry name" value="Nucleotide-diphospho-sugar transferases"/>
    <property type="match status" value="1"/>
</dbReference>
<dbReference type="GO" id="GO:0016740">
    <property type="term" value="F:transferase activity"/>
    <property type="evidence" value="ECO:0007669"/>
    <property type="project" value="UniProtKB-KW"/>
</dbReference>
<comment type="caution">
    <text evidence="2">The sequence shown here is derived from an EMBL/GenBank/DDBJ whole genome shotgun (WGS) entry which is preliminary data.</text>
</comment>
<dbReference type="Gene3D" id="3.90.550.10">
    <property type="entry name" value="Spore Coat Polysaccharide Biosynthesis Protein SpsA, Chain A"/>
    <property type="match status" value="1"/>
</dbReference>
<dbReference type="InterPro" id="IPR001173">
    <property type="entry name" value="Glyco_trans_2-like"/>
</dbReference>
<dbReference type="AlphaFoldDB" id="A0A4R0P277"/>
<dbReference type="PANTHER" id="PTHR43685:SF2">
    <property type="entry name" value="GLYCOSYLTRANSFERASE 2-LIKE DOMAIN-CONTAINING PROTEIN"/>
    <property type="match status" value="1"/>
</dbReference>
<name>A0A4R0P277_9SPHI</name>
<keyword evidence="3" id="KW-1185">Reference proteome</keyword>
<accession>A0A4R0P277</accession>